<dbReference type="AlphaFoldDB" id="A0A6A4IAJ7"/>
<evidence type="ECO:0000313" key="2">
    <source>
        <dbReference type="EMBL" id="KAE9405735.1"/>
    </source>
</evidence>
<name>A0A6A4IAJ7_9AGAR</name>
<protein>
    <submittedName>
        <fullName evidence="2">Uncharacterized protein</fullName>
    </submittedName>
</protein>
<sequence>MKLTISAPFIVLASAACLVQSAPAVVKRGDGSTAHVISTGHDGALIRYFVEFTGPDAQGAGCGSDFLAALRGAGGVTHNWQCYWNGNSWEWDDSEVAGPVGQDIINNAIAQVTS</sequence>
<evidence type="ECO:0000256" key="1">
    <source>
        <dbReference type="SAM" id="SignalP"/>
    </source>
</evidence>
<keyword evidence="3" id="KW-1185">Reference proteome</keyword>
<proteinExistence type="predicted"/>
<feature type="signal peptide" evidence="1">
    <location>
        <begin position="1"/>
        <end position="21"/>
    </location>
</feature>
<gene>
    <name evidence="2" type="ORF">BT96DRAFT_972390</name>
</gene>
<reference evidence="2" key="1">
    <citation type="journal article" date="2019" name="Environ. Microbiol.">
        <title>Fungal ecological strategies reflected in gene transcription - a case study of two litter decomposers.</title>
        <authorList>
            <person name="Barbi F."/>
            <person name="Kohler A."/>
            <person name="Barry K."/>
            <person name="Baskaran P."/>
            <person name="Daum C."/>
            <person name="Fauchery L."/>
            <person name="Ihrmark K."/>
            <person name="Kuo A."/>
            <person name="LaButti K."/>
            <person name="Lipzen A."/>
            <person name="Morin E."/>
            <person name="Grigoriev I.V."/>
            <person name="Henrissat B."/>
            <person name="Lindahl B."/>
            <person name="Martin F."/>
        </authorList>
    </citation>
    <scope>NUCLEOTIDE SEQUENCE</scope>
    <source>
        <strain evidence="2">JB14</strain>
    </source>
</reference>
<evidence type="ECO:0000313" key="3">
    <source>
        <dbReference type="Proteomes" id="UP000799118"/>
    </source>
</evidence>
<dbReference type="EMBL" id="ML769407">
    <property type="protein sequence ID" value="KAE9405735.1"/>
    <property type="molecule type" value="Genomic_DNA"/>
</dbReference>
<dbReference type="PROSITE" id="PS51257">
    <property type="entry name" value="PROKAR_LIPOPROTEIN"/>
    <property type="match status" value="1"/>
</dbReference>
<dbReference type="Proteomes" id="UP000799118">
    <property type="component" value="Unassembled WGS sequence"/>
</dbReference>
<keyword evidence="1" id="KW-0732">Signal</keyword>
<feature type="chain" id="PRO_5025426004" evidence="1">
    <location>
        <begin position="22"/>
        <end position="114"/>
    </location>
</feature>
<accession>A0A6A4IAJ7</accession>
<organism evidence="2 3">
    <name type="scientific">Gymnopus androsaceus JB14</name>
    <dbReference type="NCBI Taxonomy" id="1447944"/>
    <lineage>
        <taxon>Eukaryota</taxon>
        <taxon>Fungi</taxon>
        <taxon>Dikarya</taxon>
        <taxon>Basidiomycota</taxon>
        <taxon>Agaricomycotina</taxon>
        <taxon>Agaricomycetes</taxon>
        <taxon>Agaricomycetidae</taxon>
        <taxon>Agaricales</taxon>
        <taxon>Marasmiineae</taxon>
        <taxon>Omphalotaceae</taxon>
        <taxon>Gymnopus</taxon>
    </lineage>
</organism>